<evidence type="ECO:0000313" key="1">
    <source>
        <dbReference type="EMBL" id="CAB4683189.1"/>
    </source>
</evidence>
<sequence>MAVTVKLSDRLVSEAKRIAKVEHRSVPSQIEYYFQLALIAEQNPDLSFKLIQELLKAKSEPTSQEYKLG</sequence>
<reference evidence="1" key="1">
    <citation type="submission" date="2020-05" db="EMBL/GenBank/DDBJ databases">
        <authorList>
            <person name="Chiriac C."/>
            <person name="Salcher M."/>
            <person name="Ghai R."/>
            <person name="Kavagutti S V."/>
        </authorList>
    </citation>
    <scope>NUCLEOTIDE SEQUENCE</scope>
</reference>
<dbReference type="Pfam" id="PF11903">
    <property type="entry name" value="ParD_like"/>
    <property type="match status" value="1"/>
</dbReference>
<dbReference type="AlphaFoldDB" id="A0A6J6NAL0"/>
<dbReference type="EMBL" id="CAEZXI010000043">
    <property type="protein sequence ID" value="CAB4683189.1"/>
    <property type="molecule type" value="Genomic_DNA"/>
</dbReference>
<protein>
    <submittedName>
        <fullName evidence="1">Unannotated protein</fullName>
    </submittedName>
</protein>
<accession>A0A6J6NAL0</accession>
<dbReference type="InterPro" id="IPR021831">
    <property type="entry name" value="ParD-like"/>
</dbReference>
<proteinExistence type="predicted"/>
<organism evidence="1">
    <name type="scientific">freshwater metagenome</name>
    <dbReference type="NCBI Taxonomy" id="449393"/>
    <lineage>
        <taxon>unclassified sequences</taxon>
        <taxon>metagenomes</taxon>
        <taxon>ecological metagenomes</taxon>
    </lineage>
</organism>
<name>A0A6J6NAL0_9ZZZZ</name>
<gene>
    <name evidence="1" type="ORF">UFOPK2362_00544</name>
</gene>